<dbReference type="InterPro" id="IPR028089">
    <property type="entry name" value="DUF4455"/>
</dbReference>
<evidence type="ECO:0000256" key="1">
    <source>
        <dbReference type="SAM" id="Coils"/>
    </source>
</evidence>
<feature type="domain" description="DUF4455" evidence="3">
    <location>
        <begin position="73"/>
        <end position="513"/>
    </location>
</feature>
<comment type="caution">
    <text evidence="4">The sequence shown here is derived from an EMBL/GenBank/DDBJ whole genome shotgun (WGS) entry which is preliminary data.</text>
</comment>
<name>A0A5N4ASY8_PHOPY</name>
<evidence type="ECO:0000313" key="4">
    <source>
        <dbReference type="EMBL" id="KAB0800393.1"/>
    </source>
</evidence>
<organism evidence="4 5">
    <name type="scientific">Photinus pyralis</name>
    <name type="common">Common eastern firefly</name>
    <name type="synonym">Lampyris pyralis</name>
    <dbReference type="NCBI Taxonomy" id="7054"/>
    <lineage>
        <taxon>Eukaryota</taxon>
        <taxon>Metazoa</taxon>
        <taxon>Ecdysozoa</taxon>
        <taxon>Arthropoda</taxon>
        <taxon>Hexapoda</taxon>
        <taxon>Insecta</taxon>
        <taxon>Pterygota</taxon>
        <taxon>Neoptera</taxon>
        <taxon>Endopterygota</taxon>
        <taxon>Coleoptera</taxon>
        <taxon>Polyphaga</taxon>
        <taxon>Elateriformia</taxon>
        <taxon>Elateroidea</taxon>
        <taxon>Lampyridae</taxon>
        <taxon>Lampyrinae</taxon>
        <taxon>Photinus</taxon>
    </lineage>
</organism>
<dbReference type="OrthoDB" id="431588at2759"/>
<dbReference type="EMBL" id="VVIM01000004">
    <property type="protein sequence ID" value="KAB0800393.1"/>
    <property type="molecule type" value="Genomic_DNA"/>
</dbReference>
<evidence type="ECO:0000259" key="3">
    <source>
        <dbReference type="Pfam" id="PF14643"/>
    </source>
</evidence>
<dbReference type="PANTHER" id="PTHR21444">
    <property type="entry name" value="COILED-COIL DOMAIN-CONTAINING PROTEIN 180"/>
    <property type="match status" value="1"/>
</dbReference>
<feature type="region of interest" description="Disordered" evidence="2">
    <location>
        <begin position="542"/>
        <end position="565"/>
    </location>
</feature>
<sequence length="1297" mass="151658">MQEGSSEASSYCTSKSSVGLSECNQKFSAREFLLPPIHVPTRKEREIWSVKALPSDWDSAPKGSQIIEKLNAKRKERHEAVQSEVLKRCQQIDLDLEMQIRQRAELFKLELHKNNNAVLEVISRLESEVDTPNKFEDDEFEVIKSMSEESYDKNKTALEEFYAFLQGIEKERSKRYKEVLKYEYGELFNISYLLPRELQIYFEHKLLNFNQMILNNLRCYLDIHLNLHNKISNTYKFHNHQITKIYISRKCEKKVDALIKLNQTKLWGSDCENETLATEQGKQASTTILNKQHEMNEMISHLSDMPISSTNGKRWISNAQEAFNSLDIAAKKLISLYKVAVAEVFNGYFEELQDICAQMSGAYDSDTDIINMLNMEVCKPSIESLTKQYTSNVRNIEVQWELVTTKLRNILQITYTFLRLSSGIWDRHFDRVNELRNIILKEVHAQVQSNDKWQNNCEIELTMVLDTLRQAPSESKLNVALTEVFKKLDILANNYKEHYVTEIKIVEKYENLTLIEANLLIAELGEILYQFPKEASQRSREVSAYSELKKDATPKEEDGEDGDEKEMVNSTFTNFIVQRMKQCEYQVGAVQNWMYGLQEGIELFKVSCKEDSGKHAQVWISDAKKKLAKRLEVKLEIHNTKYERIKCGIYEVRLAELKIHNERLSGHIAGAEKQIMDIKASFTNLEKECEVIINDYKQNVATLHLKIKQANCSNKAKAGIQNLHYCSSNCHEKLKCAMKPLDDMYNTQMAKIKLSSIQFSKAIRLFSEDGNYHSDEVKTVTQELKKLEKTVKAQLKRVKKEIQVKQKKMTAQVKAEVAKILPFITMSLEELQFKDINMTVNQNLQIDLKKETFNLKFYLKKAEDNLRDLESFKTKPFDVANLKEYETGFQALGNGLLQLMSYLYQSEPINNVRNINYSMLPVEITDTTDDKKSVKKDKKTKKEKAVVVTNRFDYTKMLFEHEPQGNCFMSKLCKFLQDSLKNVQQDAKEFYDKHVKIINSESVPPSYDKLMVEVLEKYNCYHQQCELLWFNMVYELLDLLESTHVMFVEFSSNLLKHHHKNRIESLQESYRKLWEQTEAIRNTNIETVRSVRKKLKPLYGYDDNRHMLDSLQNEMVKALTEIRNFNVQESVFVPFQEYQNDNLDVYRNECEIINGTLKFLNDEYVSKLLKSPLICQFEAKIRHLNEFLTHIRQQEPTDLSNIDGGVKLALPFQDFSVPPEFEIILEKVKLLQNQMVEGAFGEPDDYIEVYSNEYKKCLYKIEDIETTWFSEIENEENIFKNDIEKICQLYSIKYNNC</sequence>
<keyword evidence="1" id="KW-0175">Coiled coil</keyword>
<dbReference type="PANTHER" id="PTHR21444:SF14">
    <property type="entry name" value="COILED-COIL DOMAIN-CONTAINING PROTEIN 180"/>
    <property type="match status" value="1"/>
</dbReference>
<evidence type="ECO:0000313" key="5">
    <source>
        <dbReference type="Proteomes" id="UP000327044"/>
    </source>
</evidence>
<reference evidence="4 5" key="1">
    <citation type="journal article" date="2018" name="Elife">
        <title>Firefly genomes illuminate parallel origins of bioluminescence in beetles.</title>
        <authorList>
            <person name="Fallon T.R."/>
            <person name="Lower S.E."/>
            <person name="Chang C.H."/>
            <person name="Bessho-Uehara M."/>
            <person name="Martin G.J."/>
            <person name="Bewick A.J."/>
            <person name="Behringer M."/>
            <person name="Debat H.J."/>
            <person name="Wong I."/>
            <person name="Day J.C."/>
            <person name="Suvorov A."/>
            <person name="Silva C.J."/>
            <person name="Stanger-Hall K.F."/>
            <person name="Hall D.W."/>
            <person name="Schmitz R.J."/>
            <person name="Nelson D.R."/>
            <person name="Lewis S.M."/>
            <person name="Shigenobu S."/>
            <person name="Bybee S.M."/>
            <person name="Larracuente A.M."/>
            <person name="Oba Y."/>
            <person name="Weng J.K."/>
        </authorList>
    </citation>
    <scope>NUCLEOTIDE SEQUENCE [LARGE SCALE GENOMIC DNA]</scope>
    <source>
        <strain evidence="4">1611_PpyrPB1</strain>
        <tissue evidence="4">Whole body</tissue>
    </source>
</reference>
<dbReference type="Pfam" id="PF14643">
    <property type="entry name" value="DUF4455"/>
    <property type="match status" value="1"/>
</dbReference>
<dbReference type="Proteomes" id="UP000327044">
    <property type="component" value="Unassembled WGS sequence"/>
</dbReference>
<keyword evidence="5" id="KW-1185">Reference proteome</keyword>
<feature type="coiled-coil region" evidence="1">
    <location>
        <begin position="777"/>
        <end position="808"/>
    </location>
</feature>
<gene>
    <name evidence="4" type="ORF">PPYR_06133</name>
</gene>
<evidence type="ECO:0000256" key="2">
    <source>
        <dbReference type="SAM" id="MobiDB-lite"/>
    </source>
</evidence>
<feature type="coiled-coil region" evidence="1">
    <location>
        <begin position="654"/>
        <end position="688"/>
    </location>
</feature>
<dbReference type="InParanoid" id="A0A5N4ASY8"/>
<accession>A0A5N4ASY8</accession>
<protein>
    <recommendedName>
        <fullName evidence="3">DUF4455 domain-containing protein</fullName>
    </recommendedName>
</protein>
<proteinExistence type="predicted"/>
<feature type="compositionally biased region" description="Basic and acidic residues" evidence="2">
    <location>
        <begin position="542"/>
        <end position="556"/>
    </location>
</feature>